<comment type="caution">
    <text evidence="12">The sequence shown here is derived from an EMBL/GenBank/DDBJ whole genome shotgun (WGS) entry which is preliminary data.</text>
</comment>
<evidence type="ECO:0000256" key="5">
    <source>
        <dbReference type="ARBA" id="ARBA00023015"/>
    </source>
</evidence>
<evidence type="ECO:0000259" key="11">
    <source>
        <dbReference type="PROSITE" id="PS50114"/>
    </source>
</evidence>
<reference evidence="12 13" key="1">
    <citation type="journal article" date="2016" name="Genome Biol. Evol.">
        <title>Divergent and convergent evolution of fungal pathogenicity.</title>
        <authorList>
            <person name="Shang Y."/>
            <person name="Xiao G."/>
            <person name="Zheng P."/>
            <person name="Cen K."/>
            <person name="Zhan S."/>
            <person name="Wang C."/>
        </authorList>
    </citation>
    <scope>NUCLEOTIDE SEQUENCE [LARGE SCALE GENOMIC DNA]</scope>
    <source>
        <strain evidence="12 13">ARSEF 7405</strain>
    </source>
</reference>
<comment type="subcellular location">
    <subcellularLocation>
        <location evidence="1">Nucleus</location>
    </subcellularLocation>
</comment>
<keyword evidence="5" id="KW-0805">Transcription regulation</keyword>
<dbReference type="GO" id="GO:0000122">
    <property type="term" value="P:negative regulation of transcription by RNA polymerase II"/>
    <property type="evidence" value="ECO:0007669"/>
    <property type="project" value="TreeGrafter"/>
</dbReference>
<dbReference type="InterPro" id="IPR013088">
    <property type="entry name" value="Znf_NHR/GATA"/>
</dbReference>
<dbReference type="GO" id="GO:0045944">
    <property type="term" value="P:positive regulation of transcription by RNA polymerase II"/>
    <property type="evidence" value="ECO:0007669"/>
    <property type="project" value="TreeGrafter"/>
</dbReference>
<keyword evidence="2" id="KW-0479">Metal-binding</keyword>
<feature type="compositionally biased region" description="Pro residues" evidence="10">
    <location>
        <begin position="181"/>
        <end position="192"/>
    </location>
</feature>
<feature type="compositionally biased region" description="Polar residues" evidence="10">
    <location>
        <begin position="458"/>
        <end position="470"/>
    </location>
</feature>
<evidence type="ECO:0000256" key="1">
    <source>
        <dbReference type="ARBA" id="ARBA00004123"/>
    </source>
</evidence>
<dbReference type="EMBL" id="AZGZ01000020">
    <property type="protein sequence ID" value="KZZ89485.1"/>
    <property type="molecule type" value="Genomic_DNA"/>
</dbReference>
<feature type="compositionally biased region" description="Polar residues" evidence="10">
    <location>
        <begin position="550"/>
        <end position="563"/>
    </location>
</feature>
<dbReference type="GO" id="GO:0000978">
    <property type="term" value="F:RNA polymerase II cis-regulatory region sequence-specific DNA binding"/>
    <property type="evidence" value="ECO:0007669"/>
    <property type="project" value="TreeGrafter"/>
</dbReference>
<keyword evidence="7" id="KW-0804">Transcription</keyword>
<keyword evidence="4" id="KW-0862">Zinc</keyword>
<evidence type="ECO:0000256" key="3">
    <source>
        <dbReference type="ARBA" id="ARBA00022771"/>
    </source>
</evidence>
<gene>
    <name evidence="12" type="ORF">AAP_04240</name>
</gene>
<evidence type="ECO:0000256" key="6">
    <source>
        <dbReference type="ARBA" id="ARBA00023054"/>
    </source>
</evidence>
<keyword evidence="3 9" id="KW-0863">Zinc-finger</keyword>
<dbReference type="AlphaFoldDB" id="A0A167X0I4"/>
<evidence type="ECO:0000313" key="12">
    <source>
        <dbReference type="EMBL" id="KZZ89485.1"/>
    </source>
</evidence>
<feature type="region of interest" description="Disordered" evidence="10">
    <location>
        <begin position="411"/>
        <end position="470"/>
    </location>
</feature>
<proteinExistence type="predicted"/>
<dbReference type="OrthoDB" id="515401at2759"/>
<evidence type="ECO:0000256" key="4">
    <source>
        <dbReference type="ARBA" id="ARBA00022833"/>
    </source>
</evidence>
<dbReference type="VEuPathDB" id="FungiDB:AAP_04240"/>
<sequence>MGSLSAAETAALSASAATEHAALPAHTQTAAAPPPQPPPAGAGAATPIPATTSAGPATTMSTTTTTTLSTSLSTTTSASPTSPDIATATPTAPAPATAPALTSASTTTAPAPATTSTSPSLTHSQPVTSSDFKPESSTQPSHPSFQLPTAPIIARHPSAEDLDAAHQLVSSARVVRDNSTLPPPSTPTPQPLPRDDSHNVIMADGQGQMQPPVSRDTAVASVAGAQSPGGAADAGHDDDDGNGHGHGNGKGCSGGGNGAGCACSAAHSGQRGSTQAATLNTRSSSKGVQQKDTSFLGNLCSNCGTKRTPLWRRSSTGATICNACGLYRKARNADRPTNRQRNDHANAQIDGYNSADAASTTPAATCHTHTHVLPDGTSTGSCPGGGTCNGTGGAAGCDGCPAYNNRVYKAQSASRGAGSGRRKNSPKTSRANTSEAGEGAVQSDAQGSPVPSGAAADPSQQQEGASSSLPLQSQIACQNCHTTVTPLWRRDENGHPICNACGLYKKLHGSYRPVSMKKSVIKRRKRVVPAPKDQMADHVVAGAAVQVAQDRSSSMGSSASPDVQLQQEHEHQLRQQSQPQPQPQSYPPMQGQSAPRFAPLPTDFTAYGSRGMSVPLNQESGVAEHDHERHEIHEQQQQQQEQQQHDEHTTNITTSNDNSEFTGLNLPRKRSFSESKADDSAAAMEGQQRFTPPATHQHHLQTPSSQIYTHVQAHTYGPDVHGHQFQAPMNMAQIPGASGHSPSSGPRPNSISSILNTVDHQEHAHQQHLLQQQQQQQSRVGGQVPSDIDSTTDPALFRDSAMQPPSPVPISISGSVQPQAGNSPSGGESVGGAKSDEGLSIEERRARLQRETEKMREMLLEKERELAALGL</sequence>
<dbReference type="GO" id="GO:0008270">
    <property type="term" value="F:zinc ion binding"/>
    <property type="evidence" value="ECO:0007669"/>
    <property type="project" value="UniProtKB-KW"/>
</dbReference>
<dbReference type="FunFam" id="3.30.50.10:FF:000007">
    <property type="entry name" value="Nitrogen regulatory AreA, N-terminal"/>
    <property type="match status" value="1"/>
</dbReference>
<dbReference type="GO" id="GO:0005634">
    <property type="term" value="C:nucleus"/>
    <property type="evidence" value="ECO:0007669"/>
    <property type="project" value="UniProtKB-SubCell"/>
</dbReference>
<keyword evidence="6" id="KW-0175">Coiled coil</keyword>
<dbReference type="PROSITE" id="PS00344">
    <property type="entry name" value="GATA_ZN_FINGER_1"/>
    <property type="match status" value="2"/>
</dbReference>
<evidence type="ECO:0000256" key="7">
    <source>
        <dbReference type="ARBA" id="ARBA00023163"/>
    </source>
</evidence>
<name>A0A167X0I4_9EURO</name>
<dbReference type="SUPFAM" id="SSF57716">
    <property type="entry name" value="Glucocorticoid receptor-like (DNA-binding domain)"/>
    <property type="match status" value="2"/>
</dbReference>
<feature type="domain" description="GATA-type" evidence="11">
    <location>
        <begin position="471"/>
        <end position="524"/>
    </location>
</feature>
<evidence type="ECO:0000256" key="9">
    <source>
        <dbReference type="PROSITE-ProRule" id="PRU00094"/>
    </source>
</evidence>
<dbReference type="GO" id="GO:0000981">
    <property type="term" value="F:DNA-binding transcription factor activity, RNA polymerase II-specific"/>
    <property type="evidence" value="ECO:0007669"/>
    <property type="project" value="TreeGrafter"/>
</dbReference>
<feature type="region of interest" description="Disordered" evidence="10">
    <location>
        <begin position="546"/>
        <end position="703"/>
    </location>
</feature>
<feature type="compositionally biased region" description="Polar residues" evidence="10">
    <location>
        <begin position="426"/>
        <end position="435"/>
    </location>
</feature>
<feature type="region of interest" description="Disordered" evidence="10">
    <location>
        <begin position="1"/>
        <end position="148"/>
    </location>
</feature>
<feature type="compositionally biased region" description="Basic and acidic residues" evidence="10">
    <location>
        <begin position="622"/>
        <end position="634"/>
    </location>
</feature>
<dbReference type="PROSITE" id="PS50114">
    <property type="entry name" value="GATA_ZN_FINGER_2"/>
    <property type="match status" value="2"/>
</dbReference>
<dbReference type="PANTHER" id="PTHR10071">
    <property type="entry name" value="TRANSCRIPTION FACTOR GATA FAMILY MEMBER"/>
    <property type="match status" value="1"/>
</dbReference>
<organism evidence="12 13">
    <name type="scientific">Ascosphaera apis ARSEF 7405</name>
    <dbReference type="NCBI Taxonomy" id="392613"/>
    <lineage>
        <taxon>Eukaryota</taxon>
        <taxon>Fungi</taxon>
        <taxon>Dikarya</taxon>
        <taxon>Ascomycota</taxon>
        <taxon>Pezizomycotina</taxon>
        <taxon>Eurotiomycetes</taxon>
        <taxon>Eurotiomycetidae</taxon>
        <taxon>Onygenales</taxon>
        <taxon>Ascosphaeraceae</taxon>
        <taxon>Ascosphaera</taxon>
    </lineage>
</organism>
<dbReference type="PRINTS" id="PR00619">
    <property type="entry name" value="GATAZNFINGER"/>
</dbReference>
<dbReference type="CDD" id="cd00202">
    <property type="entry name" value="ZnF_GATA"/>
    <property type="match status" value="2"/>
</dbReference>
<feature type="compositionally biased region" description="Polar residues" evidence="10">
    <location>
        <begin position="127"/>
        <end position="147"/>
    </location>
</feature>
<feature type="compositionally biased region" description="Low complexity" evidence="10">
    <location>
        <begin position="735"/>
        <end position="750"/>
    </location>
</feature>
<dbReference type="SMART" id="SM00401">
    <property type="entry name" value="ZnF_GATA"/>
    <property type="match status" value="2"/>
</dbReference>
<evidence type="ECO:0000313" key="13">
    <source>
        <dbReference type="Proteomes" id="UP000242877"/>
    </source>
</evidence>
<feature type="compositionally biased region" description="Low complexity" evidence="10">
    <location>
        <begin position="41"/>
        <end position="126"/>
    </location>
</feature>
<keyword evidence="13" id="KW-1185">Reference proteome</keyword>
<evidence type="ECO:0000256" key="10">
    <source>
        <dbReference type="SAM" id="MobiDB-lite"/>
    </source>
</evidence>
<keyword evidence="8" id="KW-0539">Nucleus</keyword>
<evidence type="ECO:0000256" key="8">
    <source>
        <dbReference type="ARBA" id="ARBA00023242"/>
    </source>
</evidence>
<feature type="compositionally biased region" description="Polar residues" evidence="10">
    <location>
        <begin position="650"/>
        <end position="662"/>
    </location>
</feature>
<feature type="domain" description="GATA-type" evidence="11">
    <location>
        <begin position="294"/>
        <end position="348"/>
    </location>
</feature>
<protein>
    <submittedName>
        <fullName evidence="12">Siderophore transcription factor SreA</fullName>
    </submittedName>
</protein>
<evidence type="ECO:0000256" key="2">
    <source>
        <dbReference type="ARBA" id="ARBA00022723"/>
    </source>
</evidence>
<dbReference type="Proteomes" id="UP000242877">
    <property type="component" value="Unassembled WGS sequence"/>
</dbReference>
<feature type="compositionally biased region" description="Basic and acidic residues" evidence="10">
    <location>
        <begin position="834"/>
        <end position="844"/>
    </location>
</feature>
<dbReference type="Pfam" id="PF00320">
    <property type="entry name" value="GATA"/>
    <property type="match status" value="2"/>
</dbReference>
<feature type="region of interest" description="Disordered" evidence="10">
    <location>
        <begin position="732"/>
        <end position="844"/>
    </location>
</feature>
<feature type="compositionally biased region" description="Low complexity" evidence="10">
    <location>
        <begin position="767"/>
        <end position="777"/>
    </location>
</feature>
<dbReference type="InterPro" id="IPR039355">
    <property type="entry name" value="Transcription_factor_GATA"/>
</dbReference>
<feature type="compositionally biased region" description="Low complexity" evidence="10">
    <location>
        <begin position="809"/>
        <end position="818"/>
    </location>
</feature>
<dbReference type="Gene3D" id="3.30.50.10">
    <property type="entry name" value="Erythroid Transcription Factor GATA-1, subunit A"/>
    <property type="match status" value="2"/>
</dbReference>
<feature type="region of interest" description="Disordered" evidence="10">
    <location>
        <begin position="173"/>
        <end position="246"/>
    </location>
</feature>
<dbReference type="InterPro" id="IPR000679">
    <property type="entry name" value="Znf_GATA"/>
</dbReference>
<feature type="compositionally biased region" description="Low complexity" evidence="10">
    <location>
        <begin position="1"/>
        <end position="31"/>
    </location>
</feature>
<accession>A0A167X0I4</accession>
<dbReference type="PANTHER" id="PTHR10071:SF335">
    <property type="entry name" value="IRON-SENSING TRANSCRIPTIONAL REPRESSOR-RELATED"/>
    <property type="match status" value="1"/>
</dbReference>